<dbReference type="PROSITE" id="PS50405">
    <property type="entry name" value="GST_CTER"/>
    <property type="match status" value="1"/>
</dbReference>
<dbReference type="SFLD" id="SFLDS00019">
    <property type="entry name" value="Glutathione_Transferase_(cytos"/>
    <property type="match status" value="1"/>
</dbReference>
<feature type="domain" description="GST C-terminal" evidence="3">
    <location>
        <begin position="92"/>
        <end position="226"/>
    </location>
</feature>
<dbReference type="PANTHER" id="PTHR44051:SF8">
    <property type="entry name" value="GLUTATHIONE S-TRANSFERASE GSTA"/>
    <property type="match status" value="1"/>
</dbReference>
<evidence type="ECO:0008006" key="5">
    <source>
        <dbReference type="Google" id="ProtNLM"/>
    </source>
</evidence>
<dbReference type="InterPro" id="IPR036282">
    <property type="entry name" value="Glutathione-S-Trfase_C_sf"/>
</dbReference>
<protein>
    <recommendedName>
        <fullName evidence="5">Glutathione transferase</fullName>
    </recommendedName>
</protein>
<dbReference type="Gene3D" id="3.40.30.10">
    <property type="entry name" value="Glutaredoxin"/>
    <property type="match status" value="1"/>
</dbReference>
<feature type="domain" description="GST N-terminal" evidence="2">
    <location>
        <begin position="7"/>
        <end position="83"/>
    </location>
</feature>
<accession>A0A7R9ZWP7</accession>
<dbReference type="InterPro" id="IPR036249">
    <property type="entry name" value="Thioredoxin-like_sf"/>
</dbReference>
<dbReference type="SUPFAM" id="SSF47616">
    <property type="entry name" value="GST C-terminal domain-like"/>
    <property type="match status" value="1"/>
</dbReference>
<evidence type="ECO:0000313" key="4">
    <source>
        <dbReference type="EMBL" id="CAD8346081.1"/>
    </source>
</evidence>
<comment type="similarity">
    <text evidence="1">Belongs to the GST superfamily.</text>
</comment>
<organism evidence="4">
    <name type="scientific">Pyrodinium bahamense</name>
    <dbReference type="NCBI Taxonomy" id="73915"/>
    <lineage>
        <taxon>Eukaryota</taxon>
        <taxon>Sar</taxon>
        <taxon>Alveolata</taxon>
        <taxon>Dinophyceae</taxon>
        <taxon>Gonyaulacales</taxon>
        <taxon>Pyrocystaceae</taxon>
        <taxon>Pyrodinium</taxon>
    </lineage>
</organism>
<name>A0A7R9ZWP7_9DINO</name>
<dbReference type="AlphaFoldDB" id="A0A7R9ZWP7"/>
<dbReference type="PANTHER" id="PTHR44051">
    <property type="entry name" value="GLUTATHIONE S-TRANSFERASE-RELATED"/>
    <property type="match status" value="1"/>
</dbReference>
<dbReference type="SUPFAM" id="SSF52833">
    <property type="entry name" value="Thioredoxin-like"/>
    <property type="match status" value="1"/>
</dbReference>
<evidence type="ECO:0000259" key="2">
    <source>
        <dbReference type="PROSITE" id="PS50404"/>
    </source>
</evidence>
<dbReference type="CDD" id="cd03046">
    <property type="entry name" value="GST_N_GTT1_like"/>
    <property type="match status" value="1"/>
</dbReference>
<dbReference type="Pfam" id="PF13417">
    <property type="entry name" value="GST_N_3"/>
    <property type="match status" value="1"/>
</dbReference>
<sequence>MAEGDAKPTLTLVGHAAFRPFRNVWMLEELGVPYEYVPCRPRSREAQRFSPLGKVPALQDGDFVMYESAAINTYLGDKFRSTAAAELVPPAGTKERGRYEQLISFIITEVDAQGLWIHRKHEALPEQFKGMFTAIPEAVSVAKAHFAQVVGVLAADLQRSGEPFLLGRGFSAADILFVHCLQWAKDIAWLPLQDADTNAILTGYMELCESREAHGRAVAKKRASML</sequence>
<evidence type="ECO:0000256" key="1">
    <source>
        <dbReference type="ARBA" id="ARBA00007409"/>
    </source>
</evidence>
<dbReference type="EMBL" id="HBEG01003122">
    <property type="protein sequence ID" value="CAD8346081.1"/>
    <property type="molecule type" value="Transcribed_RNA"/>
</dbReference>
<dbReference type="InterPro" id="IPR040079">
    <property type="entry name" value="Glutathione_S-Trfase"/>
</dbReference>
<reference evidence="4" key="1">
    <citation type="submission" date="2021-01" db="EMBL/GenBank/DDBJ databases">
        <authorList>
            <person name="Corre E."/>
            <person name="Pelletier E."/>
            <person name="Niang G."/>
            <person name="Scheremetjew M."/>
            <person name="Finn R."/>
            <person name="Kale V."/>
            <person name="Holt S."/>
            <person name="Cochrane G."/>
            <person name="Meng A."/>
            <person name="Brown T."/>
            <person name="Cohen L."/>
        </authorList>
    </citation>
    <scope>NUCLEOTIDE SEQUENCE</scope>
    <source>
        <strain evidence="4">Pbaha01</strain>
    </source>
</reference>
<dbReference type="Gene3D" id="1.20.1050.10">
    <property type="match status" value="1"/>
</dbReference>
<dbReference type="InterPro" id="IPR010987">
    <property type="entry name" value="Glutathione-S-Trfase_C-like"/>
</dbReference>
<evidence type="ECO:0000259" key="3">
    <source>
        <dbReference type="PROSITE" id="PS50405"/>
    </source>
</evidence>
<proteinExistence type="inferred from homology"/>
<dbReference type="InterPro" id="IPR004045">
    <property type="entry name" value="Glutathione_S-Trfase_N"/>
</dbReference>
<dbReference type="SFLD" id="SFLDG00358">
    <property type="entry name" value="Main_(cytGST)"/>
    <property type="match status" value="1"/>
</dbReference>
<gene>
    <name evidence="4" type="ORF">PBAH0796_LOCUS1819</name>
</gene>
<dbReference type="PROSITE" id="PS50404">
    <property type="entry name" value="GST_NTER"/>
    <property type="match status" value="1"/>
</dbReference>